<reference evidence="1 2" key="2">
    <citation type="journal article" date="2013" name="Plant Cell Physiol.">
        <title>Rice Annotation Project Database (RAP-DB): an integrative and interactive database for rice genomics.</title>
        <authorList>
            <person name="Sakai H."/>
            <person name="Lee S.S."/>
            <person name="Tanaka T."/>
            <person name="Numa H."/>
            <person name="Kim J."/>
            <person name="Kawahara Y."/>
            <person name="Wakimoto H."/>
            <person name="Yang C.C."/>
            <person name="Iwamoto M."/>
            <person name="Abe T."/>
            <person name="Yamada Y."/>
            <person name="Muto A."/>
            <person name="Inokuchi H."/>
            <person name="Ikemura T."/>
            <person name="Matsumoto T."/>
            <person name="Sasaki T."/>
            <person name="Itoh T."/>
        </authorList>
    </citation>
    <scope>NUCLEOTIDE SEQUENCE [LARGE SCALE GENOMIC DNA]</scope>
    <source>
        <strain evidence="2">cv. Nipponbare</strain>
    </source>
</reference>
<keyword evidence="2" id="KW-1185">Reference proteome</keyword>
<evidence type="ECO:0000313" key="2">
    <source>
        <dbReference type="Proteomes" id="UP000059680"/>
    </source>
</evidence>
<proteinExistence type="predicted"/>
<organism evidence="1 2">
    <name type="scientific">Oryza sativa subsp. japonica</name>
    <name type="common">Rice</name>
    <dbReference type="NCBI Taxonomy" id="39947"/>
    <lineage>
        <taxon>Eukaryota</taxon>
        <taxon>Viridiplantae</taxon>
        <taxon>Streptophyta</taxon>
        <taxon>Embryophyta</taxon>
        <taxon>Tracheophyta</taxon>
        <taxon>Spermatophyta</taxon>
        <taxon>Magnoliopsida</taxon>
        <taxon>Liliopsida</taxon>
        <taxon>Poales</taxon>
        <taxon>Poaceae</taxon>
        <taxon>BOP clade</taxon>
        <taxon>Oryzoideae</taxon>
        <taxon>Oryzeae</taxon>
        <taxon>Oryzinae</taxon>
        <taxon>Oryza</taxon>
        <taxon>Oryza sativa</taxon>
    </lineage>
</organism>
<dbReference type="InParanoid" id="A0A0P0W771"/>
<name>A0A0P0W771_ORYSJ</name>
<reference evidence="1 2" key="3">
    <citation type="journal article" date="2013" name="Rice">
        <title>Improvement of the Oryza sativa Nipponbare reference genome using next generation sequence and optical map data.</title>
        <authorList>
            <person name="Kawahara Y."/>
            <person name="de la Bastide M."/>
            <person name="Hamilton J.P."/>
            <person name="Kanamori H."/>
            <person name="McCombie W.R."/>
            <person name="Ouyang S."/>
            <person name="Schwartz D.C."/>
            <person name="Tanaka T."/>
            <person name="Wu J."/>
            <person name="Zhou S."/>
            <person name="Childs K.L."/>
            <person name="Davidson R.M."/>
            <person name="Lin H."/>
            <person name="Quesada-Ocampo L."/>
            <person name="Vaillancourt B."/>
            <person name="Sakai H."/>
            <person name="Lee S.S."/>
            <person name="Kim J."/>
            <person name="Numa H."/>
            <person name="Itoh T."/>
            <person name="Buell C.R."/>
            <person name="Matsumoto T."/>
        </authorList>
    </citation>
    <scope>NUCLEOTIDE SEQUENCE [LARGE SCALE GENOMIC DNA]</scope>
    <source>
        <strain evidence="2">cv. Nipponbare</strain>
    </source>
</reference>
<accession>A0A0P0W771</accession>
<dbReference type="Proteomes" id="UP000059680">
    <property type="component" value="Chromosome 4"/>
</dbReference>
<dbReference type="AlphaFoldDB" id="A0A0P0W771"/>
<dbReference type="PROSITE" id="PS51257">
    <property type="entry name" value="PROKAR_LIPOPROTEIN"/>
    <property type="match status" value="1"/>
</dbReference>
<protein>
    <submittedName>
        <fullName evidence="1">Os04g0194950 protein</fullName>
    </submittedName>
</protein>
<sequence length="78" mass="8550">MQTRSKNSGRGIPFGLSINAIPLSVFISCTFTPASLAQARRSVLHFIEWIGPSPSRRTCIHLPTTFLSAQVLDLLNPL</sequence>
<gene>
    <name evidence="1" type="ordered locus">Os04g0194950</name>
    <name evidence="1" type="ORF">OSNPB_040194950</name>
</gene>
<evidence type="ECO:0000313" key="1">
    <source>
        <dbReference type="EMBL" id="BAS88042.1"/>
    </source>
</evidence>
<dbReference type="EMBL" id="AP014960">
    <property type="protein sequence ID" value="BAS88042.1"/>
    <property type="molecule type" value="Genomic_DNA"/>
</dbReference>
<dbReference type="Gramene" id="Os04t0194950-00">
    <property type="protein sequence ID" value="Os04t0194950-00"/>
    <property type="gene ID" value="Os04g0194950"/>
</dbReference>
<reference evidence="2" key="1">
    <citation type="journal article" date="2005" name="Nature">
        <title>The map-based sequence of the rice genome.</title>
        <authorList>
            <consortium name="International rice genome sequencing project (IRGSP)"/>
            <person name="Matsumoto T."/>
            <person name="Wu J."/>
            <person name="Kanamori H."/>
            <person name="Katayose Y."/>
            <person name="Fujisawa M."/>
            <person name="Namiki N."/>
            <person name="Mizuno H."/>
            <person name="Yamamoto K."/>
            <person name="Antonio B.A."/>
            <person name="Baba T."/>
            <person name="Sakata K."/>
            <person name="Nagamura Y."/>
            <person name="Aoki H."/>
            <person name="Arikawa K."/>
            <person name="Arita K."/>
            <person name="Bito T."/>
            <person name="Chiden Y."/>
            <person name="Fujitsuka N."/>
            <person name="Fukunaka R."/>
            <person name="Hamada M."/>
            <person name="Harada C."/>
            <person name="Hayashi A."/>
            <person name="Hijishita S."/>
            <person name="Honda M."/>
            <person name="Hosokawa S."/>
            <person name="Ichikawa Y."/>
            <person name="Idonuma A."/>
            <person name="Iijima M."/>
            <person name="Ikeda M."/>
            <person name="Ikeno M."/>
            <person name="Ito K."/>
            <person name="Ito S."/>
            <person name="Ito T."/>
            <person name="Ito Y."/>
            <person name="Ito Y."/>
            <person name="Iwabuchi A."/>
            <person name="Kamiya K."/>
            <person name="Karasawa W."/>
            <person name="Kurita K."/>
            <person name="Katagiri S."/>
            <person name="Kikuta A."/>
            <person name="Kobayashi H."/>
            <person name="Kobayashi N."/>
            <person name="Machita K."/>
            <person name="Maehara T."/>
            <person name="Masukawa M."/>
            <person name="Mizubayashi T."/>
            <person name="Mukai Y."/>
            <person name="Nagasaki H."/>
            <person name="Nagata Y."/>
            <person name="Naito S."/>
            <person name="Nakashima M."/>
            <person name="Nakama Y."/>
            <person name="Nakamichi Y."/>
            <person name="Nakamura M."/>
            <person name="Meguro A."/>
            <person name="Negishi M."/>
            <person name="Ohta I."/>
            <person name="Ohta T."/>
            <person name="Okamoto M."/>
            <person name="Ono N."/>
            <person name="Saji S."/>
            <person name="Sakaguchi M."/>
            <person name="Sakai K."/>
            <person name="Shibata M."/>
            <person name="Shimokawa T."/>
            <person name="Song J."/>
            <person name="Takazaki Y."/>
            <person name="Terasawa K."/>
            <person name="Tsugane M."/>
            <person name="Tsuji K."/>
            <person name="Ueda S."/>
            <person name="Waki K."/>
            <person name="Yamagata H."/>
            <person name="Yamamoto M."/>
            <person name="Yamamoto S."/>
            <person name="Yamane H."/>
            <person name="Yoshiki S."/>
            <person name="Yoshihara R."/>
            <person name="Yukawa K."/>
            <person name="Zhong H."/>
            <person name="Yano M."/>
            <person name="Yuan Q."/>
            <person name="Ouyang S."/>
            <person name="Liu J."/>
            <person name="Jones K.M."/>
            <person name="Gansberger K."/>
            <person name="Moffat K."/>
            <person name="Hill J."/>
            <person name="Bera J."/>
            <person name="Fadrosh D."/>
            <person name="Jin S."/>
            <person name="Johri S."/>
            <person name="Kim M."/>
            <person name="Overton L."/>
            <person name="Reardon M."/>
            <person name="Tsitrin T."/>
            <person name="Vuong H."/>
            <person name="Weaver B."/>
            <person name="Ciecko A."/>
            <person name="Tallon L."/>
            <person name="Jackson J."/>
            <person name="Pai G."/>
            <person name="Aken S.V."/>
            <person name="Utterback T."/>
            <person name="Reidmuller S."/>
            <person name="Feldblyum T."/>
            <person name="Hsiao J."/>
            <person name="Zismann V."/>
            <person name="Iobst S."/>
            <person name="de Vazeille A.R."/>
            <person name="Buell C.R."/>
            <person name="Ying K."/>
            <person name="Li Y."/>
            <person name="Lu T."/>
            <person name="Huang Y."/>
            <person name="Zhao Q."/>
            <person name="Feng Q."/>
            <person name="Zhang L."/>
            <person name="Zhu J."/>
            <person name="Weng Q."/>
            <person name="Mu J."/>
            <person name="Lu Y."/>
            <person name="Fan D."/>
            <person name="Liu Y."/>
            <person name="Guan J."/>
            <person name="Zhang Y."/>
            <person name="Yu S."/>
            <person name="Liu X."/>
            <person name="Zhang Y."/>
            <person name="Hong G."/>
            <person name="Han B."/>
            <person name="Choisne N."/>
            <person name="Demange N."/>
            <person name="Orjeda G."/>
            <person name="Samain S."/>
            <person name="Cattolico L."/>
            <person name="Pelletier E."/>
            <person name="Couloux A."/>
            <person name="Segurens B."/>
            <person name="Wincker P."/>
            <person name="D'Hont A."/>
            <person name="Scarpelli C."/>
            <person name="Weissenbach J."/>
            <person name="Salanoubat M."/>
            <person name="Quetier F."/>
            <person name="Yu Y."/>
            <person name="Kim H.R."/>
            <person name="Rambo T."/>
            <person name="Currie J."/>
            <person name="Collura K."/>
            <person name="Luo M."/>
            <person name="Yang T."/>
            <person name="Ammiraju J.S.S."/>
            <person name="Engler F."/>
            <person name="Soderlund C."/>
            <person name="Wing R.A."/>
            <person name="Palmer L.E."/>
            <person name="de la Bastide M."/>
            <person name="Spiegel L."/>
            <person name="Nascimento L."/>
            <person name="Zutavern T."/>
            <person name="O'Shaughnessy A."/>
            <person name="Dike S."/>
            <person name="Dedhia N."/>
            <person name="Preston R."/>
            <person name="Balija V."/>
            <person name="McCombie W.R."/>
            <person name="Chow T."/>
            <person name="Chen H."/>
            <person name="Chung M."/>
            <person name="Chen C."/>
            <person name="Shaw J."/>
            <person name="Wu H."/>
            <person name="Hsiao K."/>
            <person name="Chao Y."/>
            <person name="Chu M."/>
            <person name="Cheng C."/>
            <person name="Hour A."/>
            <person name="Lee P."/>
            <person name="Lin S."/>
            <person name="Lin Y."/>
            <person name="Liou J."/>
            <person name="Liu S."/>
            <person name="Hsing Y."/>
            <person name="Raghuvanshi S."/>
            <person name="Mohanty A."/>
            <person name="Bharti A.K."/>
            <person name="Gaur A."/>
            <person name="Gupta V."/>
            <person name="Kumar D."/>
            <person name="Ravi V."/>
            <person name="Vij S."/>
            <person name="Kapur A."/>
            <person name="Khurana P."/>
            <person name="Khurana P."/>
            <person name="Khurana J.P."/>
            <person name="Tyagi A.K."/>
            <person name="Gaikwad K."/>
            <person name="Singh A."/>
            <person name="Dalal V."/>
            <person name="Srivastava S."/>
            <person name="Dixit A."/>
            <person name="Pal A.K."/>
            <person name="Ghazi I.A."/>
            <person name="Yadav M."/>
            <person name="Pandit A."/>
            <person name="Bhargava A."/>
            <person name="Sureshbabu K."/>
            <person name="Batra K."/>
            <person name="Sharma T.R."/>
            <person name="Mohapatra T."/>
            <person name="Singh N.K."/>
            <person name="Messing J."/>
            <person name="Nelson A.B."/>
            <person name="Fuks G."/>
            <person name="Kavchok S."/>
            <person name="Keizer G."/>
            <person name="Linton E."/>
            <person name="Llaca V."/>
            <person name="Song R."/>
            <person name="Tanyolac B."/>
            <person name="Young S."/>
            <person name="Ho-Il K."/>
            <person name="Hahn J.H."/>
            <person name="Sangsakoo G."/>
            <person name="Vanavichit A."/>
            <person name="de Mattos Luiz.A.T."/>
            <person name="Zimmer P.D."/>
            <person name="Malone G."/>
            <person name="Dellagostin O."/>
            <person name="de Oliveira A.C."/>
            <person name="Bevan M."/>
            <person name="Bancroft I."/>
            <person name="Minx P."/>
            <person name="Cordum H."/>
            <person name="Wilson R."/>
            <person name="Cheng Z."/>
            <person name="Jin W."/>
            <person name="Jiang J."/>
            <person name="Leong S.A."/>
            <person name="Iwama H."/>
            <person name="Gojobori T."/>
            <person name="Itoh T."/>
            <person name="Niimura Y."/>
            <person name="Fujii Y."/>
            <person name="Habara T."/>
            <person name="Sakai H."/>
            <person name="Sato Y."/>
            <person name="Wilson G."/>
            <person name="Kumar K."/>
            <person name="McCouch S."/>
            <person name="Juretic N."/>
            <person name="Hoen D."/>
            <person name="Wright S."/>
            <person name="Bruskiewich R."/>
            <person name="Bureau T."/>
            <person name="Miyao A."/>
            <person name="Hirochika H."/>
            <person name="Nishikawa T."/>
            <person name="Kadowaki K."/>
            <person name="Sugiura M."/>
            <person name="Burr B."/>
            <person name="Sasaki T."/>
        </authorList>
    </citation>
    <scope>NUCLEOTIDE SEQUENCE [LARGE SCALE GENOMIC DNA]</scope>
    <source>
        <strain evidence="2">cv. Nipponbare</strain>
    </source>
</reference>
<dbReference type="PaxDb" id="39947-A0A0P0W771"/>